<keyword evidence="4" id="KW-0812">Transmembrane</keyword>
<keyword evidence="4" id="KW-1133">Transmembrane helix</keyword>
<evidence type="ECO:0000256" key="2">
    <source>
        <dbReference type="ARBA" id="ARBA00022729"/>
    </source>
</evidence>
<feature type="transmembrane region" description="Helical" evidence="4">
    <location>
        <begin position="473"/>
        <end position="491"/>
    </location>
</feature>
<dbReference type="Pfam" id="PF13855">
    <property type="entry name" value="LRR_8"/>
    <property type="match status" value="1"/>
</dbReference>
<dbReference type="PANTHER" id="PTHR24369">
    <property type="entry name" value="ANTIGEN BSP, PUTATIVE-RELATED"/>
    <property type="match status" value="1"/>
</dbReference>
<organism evidence="6 7">
    <name type="scientific">Anopheles coluzzii</name>
    <name type="common">African malaria mosquito</name>
    <dbReference type="NCBI Taxonomy" id="1518534"/>
    <lineage>
        <taxon>Eukaryota</taxon>
        <taxon>Metazoa</taxon>
        <taxon>Ecdysozoa</taxon>
        <taxon>Arthropoda</taxon>
        <taxon>Hexapoda</taxon>
        <taxon>Insecta</taxon>
        <taxon>Pterygota</taxon>
        <taxon>Neoptera</taxon>
        <taxon>Endopterygota</taxon>
        <taxon>Diptera</taxon>
        <taxon>Nematocera</taxon>
        <taxon>Culicoidea</taxon>
        <taxon>Culicidae</taxon>
        <taxon>Anophelinae</taxon>
        <taxon>Anopheles</taxon>
    </lineage>
</organism>
<dbReference type="PROSITE" id="PS51450">
    <property type="entry name" value="LRR"/>
    <property type="match status" value="1"/>
</dbReference>
<dbReference type="VEuPathDB" id="VectorBase:ACON2_040893"/>
<keyword evidence="7" id="KW-1185">Reference proteome</keyword>
<dbReference type="EnsemblMetazoa" id="ACON004899-RA">
    <property type="protein sequence ID" value="ACON004899-PA"/>
    <property type="gene ID" value="ACON004899"/>
</dbReference>
<sequence length="566" mass="64198">MIVLQVVVIMLLTSRKSANCQSVVNHNNESVNLSTQNDWRCARLLNHCLIVTTVNYRVPGKEFAINFDCNVHPVKNAHSDKVFRKVTSYRMDGRNAYSDTGFGLEYLSFPDKITTLVLHGYCVRMQRAVPLYRDFHNLELLELINCSVNHINGDVFQDLPKLQKLVLNSSTFGVMTHDVFHKLIQLKEMFIENCTGIQFTASDLVNIQLIAVRNSTVYQISSIFDYLPSTLKTINFVNVLTHEIPNITLRSSDEEQSAVEDVAVVQSLLSCVIVKSLPRLISLNLSRNSLSENSIVLHNLPSLVTLVLSHNGFNQVSVALFASGSSLNVLDLSHNQISYIHPKAFSSSPLLRMVNLSYNLLLSMENFSPLPRLERIEIDKNPWDCLWLTKCRVINPSLFEIFRYSKRYDVLSVWGLPCRLEDTKEISTSLPFDRSEETIADSVSAYPQGKIFTKGRKESIVQPLSTATNSLKILITISVGVLVSNVIILLYNRYRKILHVPFYRYLTKTNSIGDAGTEKSTSFWYEVPVGGDPNAMPLNNIYEEICDSDTRRDLYDALNFHRAQEQ</sequence>
<evidence type="ECO:0000256" key="4">
    <source>
        <dbReference type="SAM" id="Phobius"/>
    </source>
</evidence>
<protein>
    <submittedName>
        <fullName evidence="6">LRRCT domain-containing protein</fullName>
    </submittedName>
</protein>
<dbReference type="InterPro" id="IPR050541">
    <property type="entry name" value="LRR_TM_domain-containing"/>
</dbReference>
<dbReference type="SUPFAM" id="SSF52058">
    <property type="entry name" value="L domain-like"/>
    <property type="match status" value="1"/>
</dbReference>
<feature type="chain" id="PRO_5026194855" evidence="5">
    <location>
        <begin position="21"/>
        <end position="566"/>
    </location>
</feature>
<proteinExistence type="predicted"/>
<keyword evidence="3" id="KW-0677">Repeat</keyword>
<keyword evidence="2 5" id="KW-0732">Signal</keyword>
<dbReference type="PANTHER" id="PTHR24369:SF210">
    <property type="entry name" value="CHAOPTIN-RELATED"/>
    <property type="match status" value="1"/>
</dbReference>
<dbReference type="VEuPathDB" id="VectorBase:ACMO_013322"/>
<keyword evidence="4" id="KW-0472">Membrane</keyword>
<evidence type="ECO:0000256" key="5">
    <source>
        <dbReference type="SAM" id="SignalP"/>
    </source>
</evidence>
<dbReference type="GO" id="GO:0005886">
    <property type="term" value="C:plasma membrane"/>
    <property type="evidence" value="ECO:0007669"/>
    <property type="project" value="TreeGrafter"/>
</dbReference>
<dbReference type="InterPro" id="IPR032675">
    <property type="entry name" value="LRR_dom_sf"/>
</dbReference>
<dbReference type="Proteomes" id="UP001105220">
    <property type="component" value="Unplaced"/>
</dbReference>
<evidence type="ECO:0000256" key="3">
    <source>
        <dbReference type="ARBA" id="ARBA00022737"/>
    </source>
</evidence>
<dbReference type="VEuPathDB" id="VectorBase:ACON004899"/>
<dbReference type="SMART" id="SM00369">
    <property type="entry name" value="LRR_TYP"/>
    <property type="match status" value="4"/>
</dbReference>
<dbReference type="InterPro" id="IPR001611">
    <property type="entry name" value="Leu-rich_rpt"/>
</dbReference>
<evidence type="ECO:0000313" key="7">
    <source>
        <dbReference type="Proteomes" id="UP001105220"/>
    </source>
</evidence>
<evidence type="ECO:0000313" key="6">
    <source>
        <dbReference type="EnsemblMetazoa" id="ACON004899-PA"/>
    </source>
</evidence>
<dbReference type="InterPro" id="IPR003591">
    <property type="entry name" value="Leu-rich_rpt_typical-subtyp"/>
</dbReference>
<dbReference type="AlphaFoldDB" id="A0A6E8VL82"/>
<evidence type="ECO:0000256" key="1">
    <source>
        <dbReference type="ARBA" id="ARBA00022614"/>
    </source>
</evidence>
<feature type="signal peptide" evidence="5">
    <location>
        <begin position="1"/>
        <end position="20"/>
    </location>
</feature>
<dbReference type="Gene3D" id="3.80.10.10">
    <property type="entry name" value="Ribonuclease Inhibitor"/>
    <property type="match status" value="2"/>
</dbReference>
<name>A0A6E8VL82_ANOCL</name>
<keyword evidence="1" id="KW-0433">Leucine-rich repeat</keyword>
<reference evidence="6" key="2">
    <citation type="submission" date="2020-05" db="UniProtKB">
        <authorList>
            <consortium name="EnsemblMetazoa"/>
        </authorList>
    </citation>
    <scope>IDENTIFICATION</scope>
    <source>
        <strain evidence="6">Ngousso</strain>
    </source>
</reference>
<reference key="1">
    <citation type="journal article" date="2019" name="Genes (Basel)">
        <title>A High-Quality De novo Genome Assembly from a Single Mosquito Using PacBio Sequencing.</title>
        <authorList>
            <person name="Kingan S.B."/>
            <person name="Heaton H."/>
            <person name="Cudini J."/>
            <person name="Lambert C.C."/>
            <person name="Baybayan P."/>
            <person name="Galvin B.D."/>
            <person name="Durbin R."/>
            <person name="Korlach J."/>
            <person name="Lawniczak M.K.N."/>
        </authorList>
    </citation>
    <scope>NUCLEOTIDE SEQUENCE [LARGE SCALE GENOMIC DNA]</scope>
    <source>
        <strain>Mali-NIH</strain>
    </source>
</reference>
<accession>A0A6E8VL82</accession>